<keyword evidence="3" id="KW-1185">Reference proteome</keyword>
<name>A0A328AI17_9CAUL</name>
<dbReference type="Pfam" id="PF04480">
    <property type="entry name" value="DUF559"/>
    <property type="match status" value="1"/>
</dbReference>
<evidence type="ECO:0000259" key="1">
    <source>
        <dbReference type="Pfam" id="PF04480"/>
    </source>
</evidence>
<dbReference type="InterPro" id="IPR011335">
    <property type="entry name" value="Restrct_endonuc-II-like"/>
</dbReference>
<dbReference type="SUPFAM" id="SSF52980">
    <property type="entry name" value="Restriction endonuclease-like"/>
    <property type="match status" value="1"/>
</dbReference>
<evidence type="ECO:0000313" key="3">
    <source>
        <dbReference type="Proteomes" id="UP000249254"/>
    </source>
</evidence>
<dbReference type="Gene3D" id="3.40.960.10">
    <property type="entry name" value="VSR Endonuclease"/>
    <property type="match status" value="1"/>
</dbReference>
<accession>A0A328AI17</accession>
<dbReference type="OrthoDB" id="9798754at2"/>
<dbReference type="EMBL" id="QFYQ01000001">
    <property type="protein sequence ID" value="RAK54410.1"/>
    <property type="molecule type" value="Genomic_DNA"/>
</dbReference>
<reference evidence="3" key="1">
    <citation type="submission" date="2018-05" db="EMBL/GenBank/DDBJ databases">
        <authorList>
            <person name="Li X."/>
        </authorList>
    </citation>
    <scope>NUCLEOTIDE SEQUENCE [LARGE SCALE GENOMIC DNA]</scope>
    <source>
        <strain evidence="3">LX32</strain>
    </source>
</reference>
<dbReference type="RefSeq" id="WP_111528161.1">
    <property type="nucleotide sequence ID" value="NZ_JBHRSG010000004.1"/>
</dbReference>
<comment type="caution">
    <text evidence="2">The sequence shown here is derived from an EMBL/GenBank/DDBJ whole genome shotgun (WGS) entry which is preliminary data.</text>
</comment>
<dbReference type="PANTHER" id="PTHR38590">
    <property type="entry name" value="BLL0828 PROTEIN"/>
    <property type="match status" value="1"/>
</dbReference>
<dbReference type="CDD" id="cd01038">
    <property type="entry name" value="Endonuclease_DUF559"/>
    <property type="match status" value="1"/>
</dbReference>
<sequence length="134" mass="15557">MGVIRDREARRRQRRAQALRRADTDAEARLWTSLRDRKLGGWKWRRQVPVGPYVVDFLCVEARLAVELDGGQHAEQVAYDQRRTAFLERQGLKVLRFWNVQVLADRNAVCLTILHACGGDRPNSPLPRQRERIG</sequence>
<organism evidence="2 3">
    <name type="scientific">Phenylobacterium soli</name>
    <dbReference type="NCBI Taxonomy" id="2170551"/>
    <lineage>
        <taxon>Bacteria</taxon>
        <taxon>Pseudomonadati</taxon>
        <taxon>Pseudomonadota</taxon>
        <taxon>Alphaproteobacteria</taxon>
        <taxon>Caulobacterales</taxon>
        <taxon>Caulobacteraceae</taxon>
        <taxon>Phenylobacterium</taxon>
    </lineage>
</organism>
<dbReference type="InterPro" id="IPR047216">
    <property type="entry name" value="Endonuclease_DUF559_bact"/>
</dbReference>
<evidence type="ECO:0000313" key="2">
    <source>
        <dbReference type="EMBL" id="RAK54410.1"/>
    </source>
</evidence>
<proteinExistence type="predicted"/>
<protein>
    <recommendedName>
        <fullName evidence="1">DUF559 domain-containing protein</fullName>
    </recommendedName>
</protein>
<gene>
    <name evidence="2" type="ORF">DJ017_07680</name>
</gene>
<dbReference type="PANTHER" id="PTHR38590:SF1">
    <property type="entry name" value="BLL0828 PROTEIN"/>
    <property type="match status" value="1"/>
</dbReference>
<feature type="domain" description="DUF559" evidence="1">
    <location>
        <begin position="11"/>
        <end position="117"/>
    </location>
</feature>
<dbReference type="InterPro" id="IPR007569">
    <property type="entry name" value="DUF559"/>
</dbReference>
<dbReference type="AlphaFoldDB" id="A0A328AI17"/>
<dbReference type="Proteomes" id="UP000249254">
    <property type="component" value="Unassembled WGS sequence"/>
</dbReference>